<evidence type="ECO:0000256" key="6">
    <source>
        <dbReference type="ARBA" id="ARBA00023049"/>
    </source>
</evidence>
<dbReference type="Gramene" id="Jr01_11510_p1">
    <property type="protein sequence ID" value="cds.Jr01_11510_p1"/>
    <property type="gene ID" value="Jr01_11510"/>
</dbReference>
<dbReference type="OrthoDB" id="7464992at2759"/>
<dbReference type="Pfam" id="PF01435">
    <property type="entry name" value="Peptidase_M48"/>
    <property type="match status" value="1"/>
</dbReference>
<dbReference type="CDD" id="cd07331">
    <property type="entry name" value="M48C_Oma1_like"/>
    <property type="match status" value="1"/>
</dbReference>
<dbReference type="Proteomes" id="UP000235220">
    <property type="component" value="Chromosome 1"/>
</dbReference>
<keyword evidence="7" id="KW-1185">Reference proteome</keyword>
<dbReference type="GO" id="GO:0004222">
    <property type="term" value="F:metalloendopeptidase activity"/>
    <property type="evidence" value="ECO:0000318"/>
    <property type="project" value="GO_Central"/>
</dbReference>
<dbReference type="GO" id="GO:0034605">
    <property type="term" value="P:cellular response to heat"/>
    <property type="evidence" value="ECO:0007669"/>
    <property type="project" value="EnsemblPlants"/>
</dbReference>
<evidence type="ECO:0000256" key="4">
    <source>
        <dbReference type="ARBA" id="ARBA00022801"/>
    </source>
</evidence>
<dbReference type="Gene3D" id="3.30.2010.10">
    <property type="entry name" value="Metalloproteases ('zincins'), catalytic domain"/>
    <property type="match status" value="1"/>
</dbReference>
<reference evidence="8" key="1">
    <citation type="submission" date="2025-08" db="UniProtKB">
        <authorList>
            <consortium name="RefSeq"/>
        </authorList>
    </citation>
    <scope>IDENTIFICATION</scope>
    <source>
        <tissue evidence="8">Leaves</tissue>
    </source>
</reference>
<dbReference type="GO" id="GO:0016020">
    <property type="term" value="C:membrane"/>
    <property type="evidence" value="ECO:0000318"/>
    <property type="project" value="GO_Central"/>
</dbReference>
<accession>A0A2I4FGQ2</accession>
<dbReference type="STRING" id="51240.A0A2I4FGQ2"/>
<evidence type="ECO:0000256" key="5">
    <source>
        <dbReference type="ARBA" id="ARBA00022833"/>
    </source>
</evidence>
<dbReference type="GO" id="GO:0005739">
    <property type="term" value="C:mitochondrion"/>
    <property type="evidence" value="ECO:0007669"/>
    <property type="project" value="EnsemblPlants"/>
</dbReference>
<dbReference type="AlphaFoldDB" id="A0A2I4FGQ2"/>
<dbReference type="GeneID" id="108998648"/>
<dbReference type="RefSeq" id="XP_018830819.1">
    <property type="nucleotide sequence ID" value="XM_018975274.2"/>
</dbReference>
<proteinExistence type="predicted"/>
<dbReference type="PANTHER" id="PTHR22726:SF1">
    <property type="entry name" value="METALLOENDOPEPTIDASE OMA1, MITOCHONDRIAL"/>
    <property type="match status" value="1"/>
</dbReference>
<protein>
    <submittedName>
        <fullName evidence="8">Uncharacterized protein LOC108998648</fullName>
    </submittedName>
</protein>
<comment type="cofactor">
    <cofactor evidence="1">
        <name>Zn(2+)</name>
        <dbReference type="ChEBI" id="CHEBI:29105"/>
    </cofactor>
</comment>
<gene>
    <name evidence="8" type="primary">LOC108998648</name>
</gene>
<dbReference type="GO" id="GO:0051603">
    <property type="term" value="P:proteolysis involved in protein catabolic process"/>
    <property type="evidence" value="ECO:0000318"/>
    <property type="project" value="GO_Central"/>
</dbReference>
<dbReference type="InterPro" id="IPR051156">
    <property type="entry name" value="Mito/Outer_Membr_Metalloprot"/>
</dbReference>
<keyword evidence="4" id="KW-0378">Hydrolase</keyword>
<name>A0A2I4FGQ2_JUGRE</name>
<evidence type="ECO:0000256" key="2">
    <source>
        <dbReference type="ARBA" id="ARBA00022670"/>
    </source>
</evidence>
<dbReference type="GO" id="GO:0006979">
    <property type="term" value="P:response to oxidative stress"/>
    <property type="evidence" value="ECO:0007669"/>
    <property type="project" value="EnsemblPlants"/>
</dbReference>
<keyword evidence="3" id="KW-0479">Metal-binding</keyword>
<dbReference type="InterPro" id="IPR001915">
    <property type="entry name" value="Peptidase_M48"/>
</dbReference>
<keyword evidence="2" id="KW-0645">Protease</keyword>
<organism evidence="7 8">
    <name type="scientific">Juglans regia</name>
    <name type="common">English walnut</name>
    <dbReference type="NCBI Taxonomy" id="51240"/>
    <lineage>
        <taxon>Eukaryota</taxon>
        <taxon>Viridiplantae</taxon>
        <taxon>Streptophyta</taxon>
        <taxon>Embryophyta</taxon>
        <taxon>Tracheophyta</taxon>
        <taxon>Spermatophyta</taxon>
        <taxon>Magnoliopsida</taxon>
        <taxon>eudicotyledons</taxon>
        <taxon>Gunneridae</taxon>
        <taxon>Pentapetalae</taxon>
        <taxon>rosids</taxon>
        <taxon>fabids</taxon>
        <taxon>Fagales</taxon>
        <taxon>Juglandaceae</taxon>
        <taxon>Juglans</taxon>
    </lineage>
</organism>
<keyword evidence="5" id="KW-0862">Zinc</keyword>
<dbReference type="FunCoup" id="A0A2I4FGQ2">
    <property type="interactions" value="1269"/>
</dbReference>
<dbReference type="GO" id="GO:0006970">
    <property type="term" value="P:response to osmotic stress"/>
    <property type="evidence" value="ECO:0007669"/>
    <property type="project" value="EnsemblPlants"/>
</dbReference>
<evidence type="ECO:0000256" key="1">
    <source>
        <dbReference type="ARBA" id="ARBA00001947"/>
    </source>
</evidence>
<evidence type="ECO:0000313" key="7">
    <source>
        <dbReference type="Proteomes" id="UP000235220"/>
    </source>
</evidence>
<keyword evidence="6" id="KW-0482">Metalloprotease</keyword>
<evidence type="ECO:0000256" key="3">
    <source>
        <dbReference type="ARBA" id="ARBA00022723"/>
    </source>
</evidence>
<sequence>MGYFRRTKFSLDAFRNFTSRITSNGSIQEPSSRISQTGSIFSANTAKSSQFSSYSIFSQKMGLQVAPNRFHNIQFNQSNPFFGGAKRYYYVDRYRVRHFKPRGPRRWFQNPRNVLIVVLVGSGVVITVYFGNLETVSYTNRKHFVLLSRSMERKLGETQFENMKAAFKGKILPAIHPESVRVRLIARDIIEALQRGLRNEKVWSDLEYASESVGGVHEAKAHETLMALKDSEEGKWFKEDEILDDEWVHQSRKKGLERGSQPETSHLEGLNWEVLVVDEPVVNAFCLPGGKIVVFTGLLEHFRSDVEIATILGHEVGHAVARHAAESITKNLWFAIIQLILYQFVMPDVVNTMSVLFLRLPFSRRMEIEADYIGLLLMASARYDPRVAPKVYEKLGKLTGDSKLKDYLSTHPSGKKRAQMLAQAQVMEEALTIYGQVRAGRGIEGFL</sequence>
<evidence type="ECO:0000313" key="8">
    <source>
        <dbReference type="RefSeq" id="XP_018830819.1"/>
    </source>
</evidence>
<dbReference type="KEGG" id="jre:108998648"/>
<dbReference type="PANTHER" id="PTHR22726">
    <property type="entry name" value="METALLOENDOPEPTIDASE OMA1"/>
    <property type="match status" value="1"/>
</dbReference>
<dbReference type="GO" id="GO:0046872">
    <property type="term" value="F:metal ion binding"/>
    <property type="evidence" value="ECO:0007669"/>
    <property type="project" value="UniProtKB-KW"/>
</dbReference>